<dbReference type="EMBL" id="JTJU01000041">
    <property type="protein sequence ID" value="OBX09700.1"/>
    <property type="molecule type" value="Genomic_DNA"/>
</dbReference>
<dbReference type="Pfam" id="PF02604">
    <property type="entry name" value="PhdYeFM_antitox"/>
    <property type="match status" value="1"/>
</dbReference>
<evidence type="ECO:0000313" key="4">
    <source>
        <dbReference type="Proteomes" id="UP000092527"/>
    </source>
</evidence>
<evidence type="ECO:0000256" key="2">
    <source>
        <dbReference type="RuleBase" id="RU362080"/>
    </source>
</evidence>
<comment type="caution">
    <text evidence="3">The sequence shown here is derived from an EMBL/GenBank/DDBJ whole genome shotgun (WGS) entry which is preliminary data.</text>
</comment>
<dbReference type="SUPFAM" id="SSF143120">
    <property type="entry name" value="YefM-like"/>
    <property type="match status" value="1"/>
</dbReference>
<dbReference type="NCBIfam" id="TIGR01552">
    <property type="entry name" value="phd_fam"/>
    <property type="match status" value="1"/>
</dbReference>
<dbReference type="InterPro" id="IPR006442">
    <property type="entry name" value="Antitoxin_Phd/YefM"/>
</dbReference>
<accession>A0AB36E307</accession>
<evidence type="ECO:0000256" key="1">
    <source>
        <dbReference type="ARBA" id="ARBA00009981"/>
    </source>
</evidence>
<gene>
    <name evidence="3" type="ORF">QV09_07400</name>
</gene>
<comment type="function">
    <text evidence="2">Antitoxin component of a type II toxin-antitoxin (TA) system.</text>
</comment>
<comment type="similarity">
    <text evidence="1 2">Belongs to the phD/YefM antitoxin family.</text>
</comment>
<dbReference type="RefSeq" id="WP_066421924.1">
    <property type="nucleotide sequence ID" value="NZ_JTJU01000041.1"/>
</dbReference>
<dbReference type="Gene3D" id="3.40.1620.10">
    <property type="entry name" value="YefM-like domain"/>
    <property type="match status" value="1"/>
</dbReference>
<dbReference type="Proteomes" id="UP000092527">
    <property type="component" value="Unassembled WGS sequence"/>
</dbReference>
<evidence type="ECO:0000313" key="3">
    <source>
        <dbReference type="EMBL" id="OBX09700.1"/>
    </source>
</evidence>
<dbReference type="AlphaFoldDB" id="A0AB36E307"/>
<organism evidence="3 4">
    <name type="scientific">Gallibacterium salpingitidis</name>
    <dbReference type="NCBI Taxonomy" id="505341"/>
    <lineage>
        <taxon>Bacteria</taxon>
        <taxon>Pseudomonadati</taxon>
        <taxon>Pseudomonadota</taxon>
        <taxon>Gammaproteobacteria</taxon>
        <taxon>Pasteurellales</taxon>
        <taxon>Pasteurellaceae</taxon>
        <taxon>Gallibacterium</taxon>
    </lineage>
</organism>
<dbReference type="InterPro" id="IPR036165">
    <property type="entry name" value="YefM-like_sf"/>
</dbReference>
<name>A0AB36E307_9PAST</name>
<proteinExistence type="inferred from homology"/>
<sequence>MTIISSREFNQHLGQAQKAAQIEPVIITNRGEPVYVLMSYAEYEKHFQEKAFYSIADALADTDPSGAEIELELPARRNRQRRLVDLED</sequence>
<protein>
    <recommendedName>
        <fullName evidence="2">Antitoxin</fullName>
    </recommendedName>
</protein>
<reference evidence="3 4" key="1">
    <citation type="submission" date="2014-11" db="EMBL/GenBank/DDBJ databases">
        <title>Pan-genome of Gallibacterium spp.</title>
        <authorList>
            <person name="Kudirkiene E."/>
            <person name="Bojesen A.M."/>
        </authorList>
    </citation>
    <scope>NUCLEOTIDE SEQUENCE [LARGE SCALE GENOMIC DNA]</scope>
    <source>
        <strain evidence="3 4">18469/18</strain>
    </source>
</reference>